<sequence>MRQDRWMNLSARKARRFRHSATPIRISKGSTLVSRSEQGGSLAGHGFAPQTSRRIPARLVWAADTARLEDAQGTLLVQGPVQKTEQLPGGPLLVHLKDGWHFEAEPGENELKSLGGLHRPGLLARMEEWHPRLILFSLFCLLSAFVIWRWGLGLLVAIGLAVTPETAVRGIDSANIEIIDRTLAEDTGLSQQAQQKVQAIFDDLRKAAPPAPWGEYHLLFRDMPEVGPNAFALPGGSIIITDQLVERFEDPDIIAAVLGHEIAHVSERHALAQLYRAGSTYLLITLVAGDPGPLLQDLLREGNVLLSLSYSRQHETEADRLGVRIANKAGYDGAALAGFFELLAAESEGTGPGWLSTHPAAGDRIMQIRAYSTEAE</sequence>
<feature type="transmembrane region" description="Helical" evidence="7">
    <location>
        <begin position="133"/>
        <end position="162"/>
    </location>
</feature>
<keyword evidence="2" id="KW-0479">Metal-binding</keyword>
<accession>A0A3M0M1L2</accession>
<keyword evidence="7" id="KW-0812">Transmembrane</keyword>
<evidence type="ECO:0000256" key="1">
    <source>
        <dbReference type="ARBA" id="ARBA00022670"/>
    </source>
</evidence>
<comment type="similarity">
    <text evidence="6">Belongs to the peptidase M48 family.</text>
</comment>
<reference evidence="9 10" key="1">
    <citation type="submission" date="2018-07" db="EMBL/GenBank/DDBJ databases">
        <authorList>
            <person name="Zhang Y."/>
            <person name="Wang L."/>
            <person name="Ma S."/>
        </authorList>
    </citation>
    <scope>NUCLEOTIDE SEQUENCE [LARGE SCALE GENOMIC DNA]</scope>
    <source>
        <strain evidence="9 10">4-2</strain>
    </source>
</reference>
<evidence type="ECO:0000259" key="8">
    <source>
        <dbReference type="Pfam" id="PF01435"/>
    </source>
</evidence>
<evidence type="ECO:0000256" key="3">
    <source>
        <dbReference type="ARBA" id="ARBA00022801"/>
    </source>
</evidence>
<evidence type="ECO:0000256" key="6">
    <source>
        <dbReference type="RuleBase" id="RU003983"/>
    </source>
</evidence>
<comment type="caution">
    <text evidence="9">The sequence shown here is derived from an EMBL/GenBank/DDBJ whole genome shotgun (WGS) entry which is preliminary data.</text>
</comment>
<evidence type="ECO:0000313" key="9">
    <source>
        <dbReference type="EMBL" id="RMC31658.1"/>
    </source>
</evidence>
<evidence type="ECO:0000313" key="10">
    <source>
        <dbReference type="Proteomes" id="UP000273516"/>
    </source>
</evidence>
<keyword evidence="5 6" id="KW-0482">Metalloprotease</keyword>
<dbReference type="OrthoDB" id="9810445at2"/>
<dbReference type="AlphaFoldDB" id="A0A3M0M1L2"/>
<keyword evidence="1 6" id="KW-0645">Protease</keyword>
<dbReference type="Gene3D" id="3.30.2010.10">
    <property type="entry name" value="Metalloproteases ('zincins'), catalytic domain"/>
    <property type="match status" value="1"/>
</dbReference>
<evidence type="ECO:0000256" key="7">
    <source>
        <dbReference type="SAM" id="Phobius"/>
    </source>
</evidence>
<dbReference type="GO" id="GO:0004222">
    <property type="term" value="F:metalloendopeptidase activity"/>
    <property type="evidence" value="ECO:0007669"/>
    <property type="project" value="InterPro"/>
</dbReference>
<protein>
    <submittedName>
        <fullName evidence="9">Metalloprotease</fullName>
    </submittedName>
</protein>
<keyword evidence="7" id="KW-1133">Transmembrane helix</keyword>
<feature type="domain" description="Peptidase M48" evidence="8">
    <location>
        <begin position="216"/>
        <end position="370"/>
    </location>
</feature>
<keyword evidence="4 6" id="KW-0862">Zinc</keyword>
<comment type="cofactor">
    <cofactor evidence="6">
        <name>Zn(2+)</name>
        <dbReference type="ChEBI" id="CHEBI:29105"/>
    </cofactor>
    <text evidence="6">Binds 1 zinc ion per subunit.</text>
</comment>
<evidence type="ECO:0000256" key="4">
    <source>
        <dbReference type="ARBA" id="ARBA00022833"/>
    </source>
</evidence>
<gene>
    <name evidence="9" type="ORF">C9E81_20170</name>
</gene>
<dbReference type="GO" id="GO:0046872">
    <property type="term" value="F:metal ion binding"/>
    <property type="evidence" value="ECO:0007669"/>
    <property type="project" value="UniProtKB-KW"/>
</dbReference>
<dbReference type="GO" id="GO:0016020">
    <property type="term" value="C:membrane"/>
    <property type="evidence" value="ECO:0007669"/>
    <property type="project" value="TreeGrafter"/>
</dbReference>
<keyword evidence="3 6" id="KW-0378">Hydrolase</keyword>
<dbReference type="PANTHER" id="PTHR22726:SF1">
    <property type="entry name" value="METALLOENDOPEPTIDASE OMA1, MITOCHONDRIAL"/>
    <property type="match status" value="1"/>
</dbReference>
<dbReference type="Pfam" id="PF01435">
    <property type="entry name" value="Peptidase_M48"/>
    <property type="match status" value="1"/>
</dbReference>
<dbReference type="InterPro" id="IPR001915">
    <property type="entry name" value="Peptidase_M48"/>
</dbReference>
<evidence type="ECO:0000256" key="5">
    <source>
        <dbReference type="ARBA" id="ARBA00023049"/>
    </source>
</evidence>
<dbReference type="InterPro" id="IPR051156">
    <property type="entry name" value="Mito/Outer_Membr_Metalloprot"/>
</dbReference>
<evidence type="ECO:0000256" key="2">
    <source>
        <dbReference type="ARBA" id="ARBA00022723"/>
    </source>
</evidence>
<proteinExistence type="inferred from homology"/>
<keyword evidence="10" id="KW-1185">Reference proteome</keyword>
<organism evidence="9 10">
    <name type="scientific">Paracoccus alkanivorans</name>
    <dbReference type="NCBI Taxonomy" id="2116655"/>
    <lineage>
        <taxon>Bacteria</taxon>
        <taxon>Pseudomonadati</taxon>
        <taxon>Pseudomonadota</taxon>
        <taxon>Alphaproteobacteria</taxon>
        <taxon>Rhodobacterales</taxon>
        <taxon>Paracoccaceae</taxon>
        <taxon>Paracoccus</taxon>
    </lineage>
</organism>
<name>A0A3M0M1L2_9RHOB</name>
<keyword evidence="7" id="KW-0472">Membrane</keyword>
<dbReference type="PANTHER" id="PTHR22726">
    <property type="entry name" value="METALLOENDOPEPTIDASE OMA1"/>
    <property type="match status" value="1"/>
</dbReference>
<dbReference type="Proteomes" id="UP000273516">
    <property type="component" value="Unassembled WGS sequence"/>
</dbReference>
<dbReference type="CDD" id="cd07332">
    <property type="entry name" value="M48C_Oma1_like"/>
    <property type="match status" value="1"/>
</dbReference>
<dbReference type="EMBL" id="QOKZ01000011">
    <property type="protein sequence ID" value="RMC31658.1"/>
    <property type="molecule type" value="Genomic_DNA"/>
</dbReference>
<dbReference type="GO" id="GO:0051603">
    <property type="term" value="P:proteolysis involved in protein catabolic process"/>
    <property type="evidence" value="ECO:0007669"/>
    <property type="project" value="TreeGrafter"/>
</dbReference>